<keyword evidence="3" id="KW-1185">Reference proteome</keyword>
<proteinExistence type="predicted"/>
<evidence type="ECO:0000256" key="1">
    <source>
        <dbReference type="SAM" id="MobiDB-lite"/>
    </source>
</evidence>
<dbReference type="RefSeq" id="WP_169927183.1">
    <property type="nucleotide sequence ID" value="NZ_CP012333.1"/>
</dbReference>
<protein>
    <submittedName>
        <fullName evidence="2">Uncharacterized protein</fullName>
    </submittedName>
</protein>
<dbReference type="AlphaFoldDB" id="A0A0K1PJX8"/>
<organism evidence="2 3">
    <name type="scientific">Labilithrix luteola</name>
    <dbReference type="NCBI Taxonomy" id="1391654"/>
    <lineage>
        <taxon>Bacteria</taxon>
        <taxon>Pseudomonadati</taxon>
        <taxon>Myxococcota</taxon>
        <taxon>Polyangia</taxon>
        <taxon>Polyangiales</taxon>
        <taxon>Labilitrichaceae</taxon>
        <taxon>Labilithrix</taxon>
    </lineage>
</organism>
<gene>
    <name evidence="2" type="ORF">AKJ09_00481</name>
</gene>
<dbReference type="EMBL" id="CP012333">
    <property type="protein sequence ID" value="AKU93817.1"/>
    <property type="molecule type" value="Genomic_DNA"/>
</dbReference>
<evidence type="ECO:0000313" key="3">
    <source>
        <dbReference type="Proteomes" id="UP000064967"/>
    </source>
</evidence>
<feature type="region of interest" description="Disordered" evidence="1">
    <location>
        <begin position="1"/>
        <end position="22"/>
    </location>
</feature>
<sequence length="72" mass="8162">MTRLGSVFNAGNHDTNDVLGSGERGVGELLRANLRSEILVQQREHPLHRILRAREPLPRDLAQLTPHEPIHR</sequence>
<reference evidence="2 3" key="1">
    <citation type="submission" date="2015-08" db="EMBL/GenBank/DDBJ databases">
        <authorList>
            <person name="Babu N.S."/>
            <person name="Beckwith C.J."/>
            <person name="Beseler K.G."/>
            <person name="Brison A."/>
            <person name="Carone J.V."/>
            <person name="Caskin T.P."/>
            <person name="Diamond M."/>
            <person name="Durham M.E."/>
            <person name="Foxe J.M."/>
            <person name="Go M."/>
            <person name="Henderson B.A."/>
            <person name="Jones I.B."/>
            <person name="McGettigan J.A."/>
            <person name="Micheletti S.J."/>
            <person name="Nasrallah M.E."/>
            <person name="Ortiz D."/>
            <person name="Piller C.R."/>
            <person name="Privatt S.R."/>
            <person name="Schneider S.L."/>
            <person name="Sharp S."/>
            <person name="Smith T.C."/>
            <person name="Stanton J.D."/>
            <person name="Ullery H.E."/>
            <person name="Wilson R.J."/>
            <person name="Serrano M.G."/>
            <person name="Buck G."/>
            <person name="Lee V."/>
            <person name="Wang Y."/>
            <person name="Carvalho R."/>
            <person name="Voegtly L."/>
            <person name="Shi R."/>
            <person name="Duckworth R."/>
            <person name="Johnson A."/>
            <person name="Loviza R."/>
            <person name="Walstead R."/>
            <person name="Shah Z."/>
            <person name="Kiflezghi M."/>
            <person name="Wade K."/>
            <person name="Ball S.L."/>
            <person name="Bradley K.W."/>
            <person name="Asai D.J."/>
            <person name="Bowman C.A."/>
            <person name="Russell D.A."/>
            <person name="Pope W.H."/>
            <person name="Jacobs-Sera D."/>
            <person name="Hendrix R.W."/>
            <person name="Hatfull G.F."/>
        </authorList>
    </citation>
    <scope>NUCLEOTIDE SEQUENCE [LARGE SCALE GENOMIC DNA]</scope>
    <source>
        <strain evidence="2 3">DSM 27648</strain>
    </source>
</reference>
<accession>A0A0K1PJX8</accession>
<dbReference type="Proteomes" id="UP000064967">
    <property type="component" value="Chromosome"/>
</dbReference>
<name>A0A0K1PJX8_9BACT</name>
<evidence type="ECO:0000313" key="2">
    <source>
        <dbReference type="EMBL" id="AKU93817.1"/>
    </source>
</evidence>
<dbReference type="KEGG" id="llu:AKJ09_00481"/>